<accession>A0AAV4MWM6</accession>
<name>A0AAV4MWM6_CAEEX</name>
<dbReference type="EMBL" id="BPLR01002580">
    <property type="protein sequence ID" value="GIX75344.1"/>
    <property type="molecule type" value="Genomic_DNA"/>
</dbReference>
<protein>
    <submittedName>
        <fullName evidence="1">Uncharacterized protein</fullName>
    </submittedName>
</protein>
<dbReference type="AlphaFoldDB" id="A0AAV4MWM6"/>
<reference evidence="1 2" key="1">
    <citation type="submission" date="2021-06" db="EMBL/GenBank/DDBJ databases">
        <title>Caerostris extrusa draft genome.</title>
        <authorList>
            <person name="Kono N."/>
            <person name="Arakawa K."/>
        </authorList>
    </citation>
    <scope>NUCLEOTIDE SEQUENCE [LARGE SCALE GENOMIC DNA]</scope>
</reference>
<evidence type="ECO:0000313" key="1">
    <source>
        <dbReference type="EMBL" id="GIX75344.1"/>
    </source>
</evidence>
<dbReference type="Proteomes" id="UP001054945">
    <property type="component" value="Unassembled WGS sequence"/>
</dbReference>
<keyword evidence="2" id="KW-1185">Reference proteome</keyword>
<evidence type="ECO:0000313" key="2">
    <source>
        <dbReference type="Proteomes" id="UP001054945"/>
    </source>
</evidence>
<organism evidence="1 2">
    <name type="scientific">Caerostris extrusa</name>
    <name type="common">Bark spider</name>
    <name type="synonym">Caerostris bankana</name>
    <dbReference type="NCBI Taxonomy" id="172846"/>
    <lineage>
        <taxon>Eukaryota</taxon>
        <taxon>Metazoa</taxon>
        <taxon>Ecdysozoa</taxon>
        <taxon>Arthropoda</taxon>
        <taxon>Chelicerata</taxon>
        <taxon>Arachnida</taxon>
        <taxon>Araneae</taxon>
        <taxon>Araneomorphae</taxon>
        <taxon>Entelegynae</taxon>
        <taxon>Araneoidea</taxon>
        <taxon>Araneidae</taxon>
        <taxon>Caerostris</taxon>
    </lineage>
</organism>
<comment type="caution">
    <text evidence="1">The sequence shown here is derived from an EMBL/GenBank/DDBJ whole genome shotgun (WGS) entry which is preliminary data.</text>
</comment>
<proteinExistence type="predicted"/>
<sequence>MEVIANTSIVVCIADIRPVVILVLTTGDMEPLLHSVTLLLLSLGKTQRMVLGEGLFAEVNVASVAPLQNGEEVCQARLHHSLLLLDLHPLP</sequence>
<gene>
    <name evidence="1" type="ORF">CEXT_741281</name>
</gene>